<keyword evidence="5" id="KW-0418">Kinase</keyword>
<dbReference type="SUPFAM" id="SSF55785">
    <property type="entry name" value="PYP-like sensor domain (PAS domain)"/>
    <property type="match status" value="1"/>
</dbReference>
<dbReference type="EC" id="2.7.13.3" evidence="2"/>
<dbReference type="InterPro" id="IPR036097">
    <property type="entry name" value="HisK_dim/P_sf"/>
</dbReference>
<feature type="domain" description="PAS" evidence="8">
    <location>
        <begin position="278"/>
        <end position="331"/>
    </location>
</feature>
<dbReference type="CDD" id="cd00130">
    <property type="entry name" value="PAS"/>
    <property type="match status" value="1"/>
</dbReference>
<feature type="transmembrane region" description="Helical" evidence="6">
    <location>
        <begin position="216"/>
        <end position="232"/>
    </location>
</feature>
<reference evidence="11" key="1">
    <citation type="journal article" date="2019" name="Int. J. Syst. Evol. Microbiol.">
        <title>The Global Catalogue of Microorganisms (GCM) 10K type strain sequencing project: providing services to taxonomists for standard genome sequencing and annotation.</title>
        <authorList>
            <consortium name="The Broad Institute Genomics Platform"/>
            <consortium name="The Broad Institute Genome Sequencing Center for Infectious Disease"/>
            <person name="Wu L."/>
            <person name="Ma J."/>
        </authorList>
    </citation>
    <scope>NUCLEOTIDE SEQUENCE [LARGE SCALE GENOMIC DNA]</scope>
    <source>
        <strain evidence="11">CGMCC 1.15461</strain>
    </source>
</reference>
<keyword evidence="4" id="KW-0808">Transferase</keyword>
<dbReference type="PANTHER" id="PTHR43304:SF1">
    <property type="entry name" value="PAC DOMAIN-CONTAINING PROTEIN"/>
    <property type="match status" value="1"/>
</dbReference>
<dbReference type="InterPro" id="IPR000014">
    <property type="entry name" value="PAS"/>
</dbReference>
<dbReference type="EMBL" id="BMJE01000005">
    <property type="protein sequence ID" value="GGB81029.1"/>
    <property type="molecule type" value="Genomic_DNA"/>
</dbReference>
<dbReference type="InterPro" id="IPR000700">
    <property type="entry name" value="PAS-assoc_C"/>
</dbReference>
<dbReference type="Gene3D" id="1.10.287.130">
    <property type="match status" value="1"/>
</dbReference>
<sequence length="649" mass="73645">MKVLSFAVFVLALMVIVGWLFDIEQLKSIMPKYVSMKFNTALCFILMSISLTIEAFRLRKFIFISIIINAFVAVFSLLTYSQEIFGYNLHIDQFFIIDEVGIQAKEAFPGRMSPITVFLFSMLSISLILDKCIKRKYLFILQYIYHIVTLMAIIAIIGYIYNAPEFYTLSFLTSMAVHTAIGFLLLSVGTALIHPSLGVTGILIGNSVGNSVARKLFSQICIAIMAFTYIRYLTHKYNIVDIEFGIALLTISFLIISLVIIWEAADKLNKKDEKKKLAEEHFRLVVESAPNALIMSDSKGTITLVNKQAEIMFGYEREELIGKKIELLVPNKFTPNHDKNRVSYHASPKAKYFGAGRDLYAVRSTGEEFPVEIGLNPIRKEDGKIAVLASIIDITERKKQEAIIRKQVIELKLKNQEMEQFNYIASHDLQEPLRTVSNYIMLLNEDYEEELNADIKMHLVTMDDAIKRMSLLVRSLLDFGRLGRDKKLVKSDCGKIAENVLKDLSNLICETNAKVKIEGQLPLTNVYEIEFRQLLQNLINNAIKFRKADVPAEIVIGCTSTASQHEFYVTDNGIGIKEKYADKIFQIFQRLNKNTEYEGHGIGLANCRKIAEMHGGKIWVESIPGEGSTFKFTILNLKDESTIKLHHAS</sequence>
<dbReference type="NCBIfam" id="TIGR00229">
    <property type="entry name" value="sensory_box"/>
    <property type="match status" value="1"/>
</dbReference>
<keyword evidence="11" id="KW-1185">Reference proteome</keyword>
<comment type="caution">
    <text evidence="10">The sequence shown here is derived from an EMBL/GenBank/DDBJ whole genome shotgun (WGS) entry which is preliminary data.</text>
</comment>
<feature type="domain" description="Histidine kinase" evidence="7">
    <location>
        <begin position="424"/>
        <end position="638"/>
    </location>
</feature>
<dbReference type="InterPro" id="IPR004358">
    <property type="entry name" value="Sig_transdc_His_kin-like_C"/>
</dbReference>
<accession>A0ABQ1JX77</accession>
<dbReference type="Proteomes" id="UP000615760">
    <property type="component" value="Unassembled WGS sequence"/>
</dbReference>
<keyword evidence="6" id="KW-0472">Membrane</keyword>
<name>A0ABQ1JX77_9FLAO</name>
<keyword evidence="3" id="KW-0597">Phosphoprotein</keyword>
<feature type="transmembrane region" description="Helical" evidence="6">
    <location>
        <begin position="181"/>
        <end position="204"/>
    </location>
</feature>
<dbReference type="PRINTS" id="PR00344">
    <property type="entry name" value="BCTRLSENSOR"/>
</dbReference>
<dbReference type="CDD" id="cd00082">
    <property type="entry name" value="HisKA"/>
    <property type="match status" value="1"/>
</dbReference>
<dbReference type="InterPro" id="IPR052162">
    <property type="entry name" value="Sensor_kinase/Photoreceptor"/>
</dbReference>
<evidence type="ECO:0000259" key="9">
    <source>
        <dbReference type="PROSITE" id="PS50113"/>
    </source>
</evidence>
<dbReference type="PROSITE" id="PS50113">
    <property type="entry name" value="PAC"/>
    <property type="match status" value="1"/>
</dbReference>
<dbReference type="PROSITE" id="PS50112">
    <property type="entry name" value="PAS"/>
    <property type="match status" value="1"/>
</dbReference>
<dbReference type="Gene3D" id="3.30.565.10">
    <property type="entry name" value="Histidine kinase-like ATPase, C-terminal domain"/>
    <property type="match status" value="1"/>
</dbReference>
<dbReference type="PANTHER" id="PTHR43304">
    <property type="entry name" value="PHYTOCHROME-LIKE PROTEIN CPH1"/>
    <property type="match status" value="1"/>
</dbReference>
<dbReference type="SMART" id="SM00387">
    <property type="entry name" value="HATPase_c"/>
    <property type="match status" value="1"/>
</dbReference>
<comment type="catalytic activity">
    <reaction evidence="1">
        <text>ATP + protein L-histidine = ADP + protein N-phospho-L-histidine.</text>
        <dbReference type="EC" id="2.7.13.3"/>
    </reaction>
</comment>
<dbReference type="InterPro" id="IPR003594">
    <property type="entry name" value="HATPase_dom"/>
</dbReference>
<dbReference type="InterPro" id="IPR035965">
    <property type="entry name" value="PAS-like_dom_sf"/>
</dbReference>
<dbReference type="RefSeq" id="WP_188621286.1">
    <property type="nucleotide sequence ID" value="NZ_BMJE01000005.1"/>
</dbReference>
<evidence type="ECO:0000256" key="4">
    <source>
        <dbReference type="ARBA" id="ARBA00022679"/>
    </source>
</evidence>
<evidence type="ECO:0000259" key="8">
    <source>
        <dbReference type="PROSITE" id="PS50112"/>
    </source>
</evidence>
<evidence type="ECO:0000256" key="5">
    <source>
        <dbReference type="ARBA" id="ARBA00022777"/>
    </source>
</evidence>
<dbReference type="SMART" id="SM00091">
    <property type="entry name" value="PAS"/>
    <property type="match status" value="1"/>
</dbReference>
<dbReference type="InterPro" id="IPR003661">
    <property type="entry name" value="HisK_dim/P_dom"/>
</dbReference>
<feature type="domain" description="PAC" evidence="9">
    <location>
        <begin position="355"/>
        <end position="406"/>
    </location>
</feature>
<dbReference type="PROSITE" id="PS50109">
    <property type="entry name" value="HIS_KIN"/>
    <property type="match status" value="1"/>
</dbReference>
<evidence type="ECO:0000256" key="2">
    <source>
        <dbReference type="ARBA" id="ARBA00012438"/>
    </source>
</evidence>
<keyword evidence="6" id="KW-1133">Transmembrane helix</keyword>
<dbReference type="SUPFAM" id="SSF55874">
    <property type="entry name" value="ATPase domain of HSP90 chaperone/DNA topoisomerase II/histidine kinase"/>
    <property type="match status" value="1"/>
</dbReference>
<feature type="transmembrane region" description="Helical" evidence="6">
    <location>
        <begin position="244"/>
        <end position="265"/>
    </location>
</feature>
<feature type="transmembrane region" description="Helical" evidence="6">
    <location>
        <begin position="61"/>
        <end position="80"/>
    </location>
</feature>
<feature type="transmembrane region" description="Helical" evidence="6">
    <location>
        <begin position="137"/>
        <end position="161"/>
    </location>
</feature>
<protein>
    <recommendedName>
        <fullName evidence="2">histidine kinase</fullName>
        <ecNumber evidence="2">2.7.13.3</ecNumber>
    </recommendedName>
</protein>
<evidence type="ECO:0000256" key="3">
    <source>
        <dbReference type="ARBA" id="ARBA00022553"/>
    </source>
</evidence>
<evidence type="ECO:0000259" key="7">
    <source>
        <dbReference type="PROSITE" id="PS50109"/>
    </source>
</evidence>
<proteinExistence type="predicted"/>
<feature type="transmembrane region" description="Helical" evidence="6">
    <location>
        <begin position="112"/>
        <end position="130"/>
    </location>
</feature>
<dbReference type="SUPFAM" id="SSF47384">
    <property type="entry name" value="Homodimeric domain of signal transducing histidine kinase"/>
    <property type="match status" value="1"/>
</dbReference>
<dbReference type="Pfam" id="PF02518">
    <property type="entry name" value="HATPase_c"/>
    <property type="match status" value="1"/>
</dbReference>
<gene>
    <name evidence="10" type="ORF">GCM10007424_21410</name>
</gene>
<dbReference type="Gene3D" id="3.30.450.20">
    <property type="entry name" value="PAS domain"/>
    <property type="match status" value="1"/>
</dbReference>
<evidence type="ECO:0000313" key="11">
    <source>
        <dbReference type="Proteomes" id="UP000615760"/>
    </source>
</evidence>
<dbReference type="Pfam" id="PF13426">
    <property type="entry name" value="PAS_9"/>
    <property type="match status" value="1"/>
</dbReference>
<evidence type="ECO:0000313" key="10">
    <source>
        <dbReference type="EMBL" id="GGB81029.1"/>
    </source>
</evidence>
<keyword evidence="6" id="KW-0812">Transmembrane</keyword>
<dbReference type="InterPro" id="IPR005467">
    <property type="entry name" value="His_kinase_dom"/>
</dbReference>
<feature type="transmembrane region" description="Helical" evidence="6">
    <location>
        <begin position="34"/>
        <end position="54"/>
    </location>
</feature>
<evidence type="ECO:0000256" key="1">
    <source>
        <dbReference type="ARBA" id="ARBA00000085"/>
    </source>
</evidence>
<organism evidence="10 11">
    <name type="scientific">Flavobacterium suaedae</name>
    <dbReference type="NCBI Taxonomy" id="1767027"/>
    <lineage>
        <taxon>Bacteria</taxon>
        <taxon>Pseudomonadati</taxon>
        <taxon>Bacteroidota</taxon>
        <taxon>Flavobacteriia</taxon>
        <taxon>Flavobacteriales</taxon>
        <taxon>Flavobacteriaceae</taxon>
        <taxon>Flavobacterium</taxon>
    </lineage>
</organism>
<dbReference type="SMART" id="SM00388">
    <property type="entry name" value="HisKA"/>
    <property type="match status" value="1"/>
</dbReference>
<dbReference type="InterPro" id="IPR036890">
    <property type="entry name" value="HATPase_C_sf"/>
</dbReference>
<evidence type="ECO:0000256" key="6">
    <source>
        <dbReference type="SAM" id="Phobius"/>
    </source>
</evidence>
<dbReference type="Pfam" id="PF00512">
    <property type="entry name" value="HisKA"/>
    <property type="match status" value="1"/>
</dbReference>